<keyword evidence="8" id="KW-0915">Sodium</keyword>
<feature type="transmembrane region" description="Helical" evidence="15">
    <location>
        <begin position="138"/>
        <end position="157"/>
    </location>
</feature>
<feature type="transmembrane region" description="Helical" evidence="15">
    <location>
        <begin position="357"/>
        <end position="373"/>
    </location>
</feature>
<dbReference type="Pfam" id="PF00474">
    <property type="entry name" value="SSF"/>
    <property type="match status" value="1"/>
</dbReference>
<keyword evidence="6" id="KW-0769">Symport</keyword>
<feature type="region of interest" description="Disordered" evidence="14">
    <location>
        <begin position="567"/>
        <end position="588"/>
    </location>
</feature>
<feature type="transmembrane region" description="Helical" evidence="15">
    <location>
        <begin position="379"/>
        <end position="397"/>
    </location>
</feature>
<evidence type="ECO:0000256" key="14">
    <source>
        <dbReference type="SAM" id="MobiDB-lite"/>
    </source>
</evidence>
<accession>A0A2A5W825</accession>
<feature type="transmembrane region" description="Helical" evidence="15">
    <location>
        <begin position="108"/>
        <end position="132"/>
    </location>
</feature>
<keyword evidence="10 15" id="KW-0472">Membrane</keyword>
<comment type="catalytic activity">
    <reaction evidence="12">
        <text>L-proline(in) + Na(+)(in) = L-proline(out) + Na(+)(out)</text>
        <dbReference type="Rhea" id="RHEA:28967"/>
        <dbReference type="ChEBI" id="CHEBI:29101"/>
        <dbReference type="ChEBI" id="CHEBI:60039"/>
    </reaction>
</comment>
<evidence type="ECO:0000256" key="12">
    <source>
        <dbReference type="ARBA" id="ARBA00033708"/>
    </source>
</evidence>
<evidence type="ECO:0000256" key="4">
    <source>
        <dbReference type="ARBA" id="ARBA00022475"/>
    </source>
</evidence>
<feature type="transmembrane region" description="Helical" evidence="15">
    <location>
        <begin position="265"/>
        <end position="286"/>
    </location>
</feature>
<name>A0A2A5W825_9GAMM</name>
<gene>
    <name evidence="16" type="ORF">CNF02_11635</name>
</gene>
<keyword evidence="3" id="KW-0813">Transport</keyword>
<feature type="transmembrane region" description="Helical" evidence="15">
    <location>
        <begin position="61"/>
        <end position="84"/>
    </location>
</feature>
<feature type="transmembrane region" description="Helical" evidence="15">
    <location>
        <begin position="535"/>
        <end position="557"/>
    </location>
</feature>
<comment type="subcellular location">
    <subcellularLocation>
        <location evidence="1">Cell membrane</location>
        <topology evidence="1">Multi-pass membrane protein</topology>
    </subcellularLocation>
</comment>
<evidence type="ECO:0000256" key="7">
    <source>
        <dbReference type="ARBA" id="ARBA00022989"/>
    </source>
</evidence>
<keyword evidence="5 15" id="KW-0812">Transmembrane</keyword>
<evidence type="ECO:0000256" key="2">
    <source>
        <dbReference type="ARBA" id="ARBA00006434"/>
    </source>
</evidence>
<keyword evidence="11" id="KW-0739">Sodium transport</keyword>
<evidence type="ECO:0000313" key="17">
    <source>
        <dbReference type="Proteomes" id="UP000219329"/>
    </source>
</evidence>
<evidence type="ECO:0000313" key="16">
    <source>
        <dbReference type="EMBL" id="PDH32562.1"/>
    </source>
</evidence>
<evidence type="ECO:0000256" key="1">
    <source>
        <dbReference type="ARBA" id="ARBA00004651"/>
    </source>
</evidence>
<evidence type="ECO:0000256" key="9">
    <source>
        <dbReference type="ARBA" id="ARBA00023065"/>
    </source>
</evidence>
<dbReference type="Gene3D" id="1.20.1730.10">
    <property type="entry name" value="Sodium/glucose cotransporter"/>
    <property type="match status" value="1"/>
</dbReference>
<sequence length="588" mass="64778">MIVFVAVGNYAGRSVKKLDDYFVAGRRAPTLLIVGTLVASVFSTSIFLGEAGFTYDGQLGPYMLFPGIAVIGYIYGALFFGAYLRRSRAPTVADFFGQRFNNRRVQQAAGFTIIMGLGGYLLVVTQGAAILLTELTDLTYTEGIILAWLSYTTFTMYSGSQGVIITDTLMFLLFTVATVFFAFYVIDGLGGVTTMVENLAQMESKPDIASWHGTVGPGTEWPTPMDYLIWTIIIDTSWGVVYAVSPWQSSRHLMARNEHVVLRAAIYACLVVIFMQFLIYGLGGFINLANPNISPSETVMIWAAKNLVPEALGALLLAGIMAAALSSASTFLSLVGFSVSNDMIPSNKELTLRKTRIVMFFTGVIVLITSFFFPPNVFWLMLFVGTVFASSWGPVGFMSIWSKRITADAAFWGIVTGFVFNVVPAALEYFGYVTWPSYANPAVLGAAASIITILVVSRMGRVSRAEALYRMRLHRTPEIDFDLKQVRITLLAPCCLIIYGCTMPFLLIYYYVIPYQTGASELLDDGSLNWATGEVVLALSYPFIYVFLGVLGIVLIWRRYSPQAGKKARTQRRRANGAAESTRRRIST</sequence>
<feature type="transmembrane region" description="Helical" evidence="15">
    <location>
        <begin position="409"/>
        <end position="432"/>
    </location>
</feature>
<dbReference type="InterPro" id="IPR038377">
    <property type="entry name" value="Na/Glc_symporter_sf"/>
</dbReference>
<feature type="transmembrane region" description="Helical" evidence="15">
    <location>
        <begin position="31"/>
        <end position="49"/>
    </location>
</feature>
<dbReference type="EMBL" id="NTJZ01000015">
    <property type="protein sequence ID" value="PDH32562.1"/>
    <property type="molecule type" value="Genomic_DNA"/>
</dbReference>
<dbReference type="GO" id="GO:0005886">
    <property type="term" value="C:plasma membrane"/>
    <property type="evidence" value="ECO:0007669"/>
    <property type="project" value="UniProtKB-SubCell"/>
</dbReference>
<feature type="transmembrane region" description="Helical" evidence="15">
    <location>
        <begin position="438"/>
        <end position="456"/>
    </location>
</feature>
<dbReference type="AlphaFoldDB" id="A0A2A5W825"/>
<evidence type="ECO:0000256" key="15">
    <source>
        <dbReference type="SAM" id="Phobius"/>
    </source>
</evidence>
<feature type="transmembrane region" description="Helical" evidence="15">
    <location>
        <begin position="227"/>
        <end position="244"/>
    </location>
</feature>
<evidence type="ECO:0000256" key="5">
    <source>
        <dbReference type="ARBA" id="ARBA00022692"/>
    </source>
</evidence>
<feature type="transmembrane region" description="Helical" evidence="15">
    <location>
        <begin position="490"/>
        <end position="512"/>
    </location>
</feature>
<evidence type="ECO:0000256" key="3">
    <source>
        <dbReference type="ARBA" id="ARBA00022448"/>
    </source>
</evidence>
<dbReference type="Proteomes" id="UP000219329">
    <property type="component" value="Unassembled WGS sequence"/>
</dbReference>
<dbReference type="CDD" id="cd10322">
    <property type="entry name" value="SLC5sbd"/>
    <property type="match status" value="1"/>
</dbReference>
<proteinExistence type="inferred from homology"/>
<dbReference type="PROSITE" id="PS50283">
    <property type="entry name" value="NA_SOLUT_SYMP_3"/>
    <property type="match status" value="1"/>
</dbReference>
<keyword evidence="7 15" id="KW-1133">Transmembrane helix</keyword>
<dbReference type="InterPro" id="IPR050277">
    <property type="entry name" value="Sodium:Solute_Symporter"/>
</dbReference>
<comment type="similarity">
    <text evidence="2 13">Belongs to the sodium:solute symporter (SSF) (TC 2.A.21) family.</text>
</comment>
<dbReference type="GO" id="GO:0006814">
    <property type="term" value="P:sodium ion transport"/>
    <property type="evidence" value="ECO:0007669"/>
    <property type="project" value="UniProtKB-KW"/>
</dbReference>
<protein>
    <submittedName>
        <fullName evidence="16">Sodium:solute symporter</fullName>
    </submittedName>
</protein>
<feature type="transmembrane region" description="Helical" evidence="15">
    <location>
        <begin position="312"/>
        <end position="337"/>
    </location>
</feature>
<dbReference type="PANTHER" id="PTHR48086">
    <property type="entry name" value="SODIUM/PROLINE SYMPORTER-RELATED"/>
    <property type="match status" value="1"/>
</dbReference>
<evidence type="ECO:0000256" key="6">
    <source>
        <dbReference type="ARBA" id="ARBA00022847"/>
    </source>
</evidence>
<evidence type="ECO:0000256" key="13">
    <source>
        <dbReference type="RuleBase" id="RU362091"/>
    </source>
</evidence>
<comment type="caution">
    <text evidence="16">The sequence shown here is derived from an EMBL/GenBank/DDBJ whole genome shotgun (WGS) entry which is preliminary data.</text>
</comment>
<evidence type="ECO:0000256" key="11">
    <source>
        <dbReference type="ARBA" id="ARBA00023201"/>
    </source>
</evidence>
<keyword evidence="4" id="KW-1003">Cell membrane</keyword>
<dbReference type="InterPro" id="IPR001734">
    <property type="entry name" value="Na/solute_symporter"/>
</dbReference>
<dbReference type="GO" id="GO:0015293">
    <property type="term" value="F:symporter activity"/>
    <property type="evidence" value="ECO:0007669"/>
    <property type="project" value="UniProtKB-KW"/>
</dbReference>
<evidence type="ECO:0000256" key="10">
    <source>
        <dbReference type="ARBA" id="ARBA00023136"/>
    </source>
</evidence>
<organism evidence="16 17">
    <name type="scientific">OM182 bacterium MED-G28</name>
    <dbReference type="NCBI Taxonomy" id="1986256"/>
    <lineage>
        <taxon>Bacteria</taxon>
        <taxon>Pseudomonadati</taxon>
        <taxon>Pseudomonadota</taxon>
        <taxon>Gammaproteobacteria</taxon>
        <taxon>OMG group</taxon>
        <taxon>OM182 clade</taxon>
    </lineage>
</organism>
<evidence type="ECO:0000256" key="8">
    <source>
        <dbReference type="ARBA" id="ARBA00023053"/>
    </source>
</evidence>
<feature type="transmembrane region" description="Helical" evidence="15">
    <location>
        <begin position="169"/>
        <end position="186"/>
    </location>
</feature>
<dbReference type="PANTHER" id="PTHR48086:SF3">
    <property type="entry name" value="SODIUM_PROLINE SYMPORTER"/>
    <property type="match status" value="1"/>
</dbReference>
<keyword evidence="9" id="KW-0406">Ion transport</keyword>
<reference evidence="16 17" key="1">
    <citation type="submission" date="2017-08" db="EMBL/GenBank/DDBJ databases">
        <title>Fine stratification of microbial communities through a metagenomic profile of the photic zone.</title>
        <authorList>
            <person name="Haro-Moreno J.M."/>
            <person name="Lopez-Perez M."/>
            <person name="De La Torre J."/>
            <person name="Picazo A."/>
            <person name="Camacho A."/>
            <person name="Rodriguez-Valera F."/>
        </authorList>
    </citation>
    <scope>NUCLEOTIDE SEQUENCE [LARGE SCALE GENOMIC DNA]</scope>
    <source>
        <strain evidence="16">MED-G28</strain>
    </source>
</reference>